<dbReference type="GO" id="GO:0016020">
    <property type="term" value="C:membrane"/>
    <property type="evidence" value="ECO:0007669"/>
    <property type="project" value="UniProtKB-SubCell"/>
</dbReference>
<evidence type="ECO:0008006" key="9">
    <source>
        <dbReference type="Google" id="ProtNLM"/>
    </source>
</evidence>
<dbReference type="PANTHER" id="PTHR15549:SF33">
    <property type="entry name" value="MEMBRANE PROTEIN WSC4, PUTATIVE (AFU_ORTHOLOGUE AFUA_5G09020)-RELATED"/>
    <property type="match status" value="1"/>
</dbReference>
<feature type="compositionally biased region" description="Low complexity" evidence="5">
    <location>
        <begin position="196"/>
        <end position="206"/>
    </location>
</feature>
<accession>A0A0C3BDU0</accession>
<keyword evidence="3 6" id="KW-1133">Transmembrane helix</keyword>
<feature type="region of interest" description="Disordered" evidence="5">
    <location>
        <begin position="274"/>
        <end position="335"/>
    </location>
</feature>
<keyword evidence="8" id="KW-1185">Reference proteome</keyword>
<gene>
    <name evidence="7" type="ORF">M408DRAFT_22303</name>
</gene>
<sequence>MSAIPFTFFDSVKDGRVNEGGMWACVDLTYCKLESRQRVGSDSADFVGLSGPIVARLFTGLSDTQYVPFPCPTLTPYTKTGVTRIENGDPVLKFDDAYDGKDFESLRLFVGHMDLQFTLPTSSQAAPSSSSTGATSSSDSTISISTQNSSRRTFSTTSSITGAGNLTSIPLPNVSWTESPAETVARDPSVSNPRGSTVTSSNSNNNTGKIAGIAAGAGATCLLLLLAFLFFRRRRRQQQEIQKEERIHVQEIAPWTPHGAYPPAKRARVRTGKMNNRPASSNTNTPPFQSTKSRPLIRDSSHGERVDMSPISGPTSANPSTVATAMPPSYDMHSHHQIVTPRVKVEKSEHSSVGDMSLMDEIKRMDRASSECHLV</sequence>
<feature type="compositionally biased region" description="Polar residues" evidence="5">
    <location>
        <begin position="312"/>
        <end position="323"/>
    </location>
</feature>
<reference evidence="8" key="2">
    <citation type="submission" date="2015-01" db="EMBL/GenBank/DDBJ databases">
        <title>Evolutionary Origins and Diversification of the Mycorrhizal Mutualists.</title>
        <authorList>
            <consortium name="DOE Joint Genome Institute"/>
            <consortium name="Mycorrhizal Genomics Consortium"/>
            <person name="Kohler A."/>
            <person name="Kuo A."/>
            <person name="Nagy L.G."/>
            <person name="Floudas D."/>
            <person name="Copeland A."/>
            <person name="Barry K.W."/>
            <person name="Cichocki N."/>
            <person name="Veneault-Fourrey C."/>
            <person name="LaButti K."/>
            <person name="Lindquist E.A."/>
            <person name="Lipzen A."/>
            <person name="Lundell T."/>
            <person name="Morin E."/>
            <person name="Murat C."/>
            <person name="Riley R."/>
            <person name="Ohm R."/>
            <person name="Sun H."/>
            <person name="Tunlid A."/>
            <person name="Henrissat B."/>
            <person name="Grigoriev I.V."/>
            <person name="Hibbett D.S."/>
            <person name="Martin F."/>
        </authorList>
    </citation>
    <scope>NUCLEOTIDE SEQUENCE [LARGE SCALE GENOMIC DNA]</scope>
    <source>
        <strain evidence="8">MAFF 305830</strain>
    </source>
</reference>
<evidence type="ECO:0000256" key="3">
    <source>
        <dbReference type="ARBA" id="ARBA00022989"/>
    </source>
</evidence>
<evidence type="ECO:0000256" key="2">
    <source>
        <dbReference type="ARBA" id="ARBA00022692"/>
    </source>
</evidence>
<proteinExistence type="predicted"/>
<dbReference type="AlphaFoldDB" id="A0A0C3BDU0"/>
<evidence type="ECO:0000256" key="5">
    <source>
        <dbReference type="SAM" id="MobiDB-lite"/>
    </source>
</evidence>
<dbReference type="InterPro" id="IPR051694">
    <property type="entry name" value="Immunoregulatory_rcpt-like"/>
</dbReference>
<keyword evidence="4 6" id="KW-0472">Membrane</keyword>
<feature type="compositionally biased region" description="Basic and acidic residues" evidence="5">
    <location>
        <begin position="296"/>
        <end position="307"/>
    </location>
</feature>
<dbReference type="PANTHER" id="PTHR15549">
    <property type="entry name" value="PAIRED IMMUNOGLOBULIN-LIKE TYPE 2 RECEPTOR"/>
    <property type="match status" value="1"/>
</dbReference>
<feature type="compositionally biased region" description="Polar residues" evidence="5">
    <location>
        <begin position="274"/>
        <end position="293"/>
    </location>
</feature>
<dbReference type="NCBIfam" id="TIGR01167">
    <property type="entry name" value="LPXTG_anchor"/>
    <property type="match status" value="1"/>
</dbReference>
<evidence type="ECO:0000256" key="4">
    <source>
        <dbReference type="ARBA" id="ARBA00023136"/>
    </source>
</evidence>
<organism evidence="7 8">
    <name type="scientific">Serendipita vermifera MAFF 305830</name>
    <dbReference type="NCBI Taxonomy" id="933852"/>
    <lineage>
        <taxon>Eukaryota</taxon>
        <taxon>Fungi</taxon>
        <taxon>Dikarya</taxon>
        <taxon>Basidiomycota</taxon>
        <taxon>Agaricomycotina</taxon>
        <taxon>Agaricomycetes</taxon>
        <taxon>Sebacinales</taxon>
        <taxon>Serendipitaceae</taxon>
        <taxon>Serendipita</taxon>
    </lineage>
</organism>
<name>A0A0C3BDU0_SERVB</name>
<evidence type="ECO:0000313" key="8">
    <source>
        <dbReference type="Proteomes" id="UP000054097"/>
    </source>
</evidence>
<dbReference type="GO" id="GO:0071944">
    <property type="term" value="C:cell periphery"/>
    <property type="evidence" value="ECO:0007669"/>
    <property type="project" value="UniProtKB-ARBA"/>
</dbReference>
<feature type="region of interest" description="Disordered" evidence="5">
    <location>
        <begin position="179"/>
        <end position="206"/>
    </location>
</feature>
<dbReference type="EMBL" id="KN824285">
    <property type="protein sequence ID" value="KIM30304.1"/>
    <property type="molecule type" value="Genomic_DNA"/>
</dbReference>
<comment type="subcellular location">
    <subcellularLocation>
        <location evidence="1">Membrane</location>
        <topology evidence="1">Single-pass membrane protein</topology>
    </subcellularLocation>
</comment>
<feature type="region of interest" description="Disordered" evidence="5">
    <location>
        <begin position="121"/>
        <end position="159"/>
    </location>
</feature>
<dbReference type="Proteomes" id="UP000054097">
    <property type="component" value="Unassembled WGS sequence"/>
</dbReference>
<evidence type="ECO:0000256" key="1">
    <source>
        <dbReference type="ARBA" id="ARBA00004167"/>
    </source>
</evidence>
<keyword evidence="2 6" id="KW-0812">Transmembrane</keyword>
<evidence type="ECO:0000256" key="6">
    <source>
        <dbReference type="SAM" id="Phobius"/>
    </source>
</evidence>
<dbReference type="HOGENOM" id="CLU_600149_0_0_1"/>
<feature type="transmembrane region" description="Helical" evidence="6">
    <location>
        <begin position="210"/>
        <end position="231"/>
    </location>
</feature>
<protein>
    <recommendedName>
        <fullName evidence="9">Peptidase A1 domain-containing protein</fullName>
    </recommendedName>
</protein>
<evidence type="ECO:0000313" key="7">
    <source>
        <dbReference type="EMBL" id="KIM30304.1"/>
    </source>
</evidence>
<reference evidence="7 8" key="1">
    <citation type="submission" date="2014-04" db="EMBL/GenBank/DDBJ databases">
        <authorList>
            <consortium name="DOE Joint Genome Institute"/>
            <person name="Kuo A."/>
            <person name="Zuccaro A."/>
            <person name="Kohler A."/>
            <person name="Nagy L.G."/>
            <person name="Floudas D."/>
            <person name="Copeland A."/>
            <person name="Barry K.W."/>
            <person name="Cichocki N."/>
            <person name="Veneault-Fourrey C."/>
            <person name="LaButti K."/>
            <person name="Lindquist E.A."/>
            <person name="Lipzen A."/>
            <person name="Lundell T."/>
            <person name="Morin E."/>
            <person name="Murat C."/>
            <person name="Sun H."/>
            <person name="Tunlid A."/>
            <person name="Henrissat B."/>
            <person name="Grigoriev I.V."/>
            <person name="Hibbett D.S."/>
            <person name="Martin F."/>
            <person name="Nordberg H.P."/>
            <person name="Cantor M.N."/>
            <person name="Hua S.X."/>
        </authorList>
    </citation>
    <scope>NUCLEOTIDE SEQUENCE [LARGE SCALE GENOMIC DNA]</scope>
    <source>
        <strain evidence="7 8">MAFF 305830</strain>
    </source>
</reference>